<name>S9RXA2_9RHOB</name>
<organism evidence="1 2">
    <name type="scientific">Salipiger mucosus DSM 16094</name>
    <dbReference type="NCBI Taxonomy" id="1123237"/>
    <lineage>
        <taxon>Bacteria</taxon>
        <taxon>Pseudomonadati</taxon>
        <taxon>Pseudomonadota</taxon>
        <taxon>Alphaproteobacteria</taxon>
        <taxon>Rhodobacterales</taxon>
        <taxon>Roseobacteraceae</taxon>
        <taxon>Salipiger</taxon>
    </lineage>
</organism>
<dbReference type="STRING" id="1123237.Salmuc_00954"/>
<dbReference type="Proteomes" id="UP000015347">
    <property type="component" value="Unassembled WGS sequence"/>
</dbReference>
<comment type="caution">
    <text evidence="1">The sequence shown here is derived from an EMBL/GenBank/DDBJ whole genome shotgun (WGS) entry which is preliminary data.</text>
</comment>
<accession>S9RXA2</accession>
<reference evidence="2" key="1">
    <citation type="journal article" date="2014" name="Stand. Genomic Sci.">
        <title>Genome sequence of the exopolysaccharide-producing Salipiger mucosus type strain (DSM 16094(T)), a moderately halophilic member of the Roseobacter clade.</title>
        <authorList>
            <person name="Riedel T."/>
            <person name="Spring S."/>
            <person name="Fiebig A."/>
            <person name="Petersen J."/>
            <person name="Kyrpides N.C."/>
            <person name="Goker M."/>
            <person name="Klenk H.P."/>
        </authorList>
    </citation>
    <scope>NUCLEOTIDE SEQUENCE [LARGE SCALE GENOMIC DNA]</scope>
    <source>
        <strain evidence="2">DSM 16094</strain>
    </source>
</reference>
<evidence type="ECO:0000313" key="1">
    <source>
        <dbReference type="EMBL" id="EPX82635.1"/>
    </source>
</evidence>
<keyword evidence="2" id="KW-1185">Reference proteome</keyword>
<proteinExistence type="predicted"/>
<dbReference type="EMBL" id="APVH01000020">
    <property type="protein sequence ID" value="EPX82635.1"/>
    <property type="molecule type" value="Genomic_DNA"/>
</dbReference>
<dbReference type="AlphaFoldDB" id="S9RXA2"/>
<sequence length="52" mass="5860">MRHEASPSRCRKSDSLLVGIPWPVHLTRRVPGTMWDIRHVGSPELPAIAPTF</sequence>
<evidence type="ECO:0000313" key="2">
    <source>
        <dbReference type="Proteomes" id="UP000015347"/>
    </source>
</evidence>
<dbReference type="HOGENOM" id="CLU_3084565_0_0_5"/>
<protein>
    <submittedName>
        <fullName evidence="1">Uncharacterized protein</fullName>
    </submittedName>
</protein>
<gene>
    <name evidence="1" type="ORF">Salmuc_00954</name>
</gene>